<organism evidence="2 3">
    <name type="scientific">Methylosinus sporium</name>
    <dbReference type="NCBI Taxonomy" id="428"/>
    <lineage>
        <taxon>Bacteria</taxon>
        <taxon>Pseudomonadati</taxon>
        <taxon>Pseudomonadota</taxon>
        <taxon>Alphaproteobacteria</taxon>
        <taxon>Hyphomicrobiales</taxon>
        <taxon>Methylocystaceae</taxon>
        <taxon>Methylosinus</taxon>
    </lineage>
</organism>
<dbReference type="AlphaFoldDB" id="A0A2U1SMT6"/>
<comment type="caution">
    <text evidence="2">The sequence shown here is derived from an EMBL/GenBank/DDBJ whole genome shotgun (WGS) entry which is preliminary data.</text>
</comment>
<name>A0A2U1SMT6_METSR</name>
<dbReference type="RefSeq" id="WP_108918231.1">
    <property type="nucleotide sequence ID" value="NZ_BGJY01000025.1"/>
</dbReference>
<dbReference type="EMBL" id="PUIV01000033">
    <property type="protein sequence ID" value="PWB92906.1"/>
    <property type="molecule type" value="Genomic_DNA"/>
</dbReference>
<feature type="transmembrane region" description="Helical" evidence="1">
    <location>
        <begin position="71"/>
        <end position="89"/>
    </location>
</feature>
<sequence length="94" mass="10220">MAEFRRDWLSKSVAGSVLGFTLAVALAGLFAVAGPGGLEARNKYQFVMWLVAPVWLGVAGFVFLFRSGRVAFLWLGGANLLAFGGLYLCRRLLH</sequence>
<keyword evidence="1" id="KW-0812">Transmembrane</keyword>
<reference evidence="2 3" key="1">
    <citation type="journal article" date="2018" name="Appl. Microbiol. Biotechnol.">
        <title>Co-cultivation of the strictly anaerobic methanogen Methanosarcina barkeri with aerobic methanotrophs in an oxygen-limited membrane bioreactor.</title>
        <authorList>
            <person name="In 't Zandt M.H."/>
            <person name="van den Bosch T.J.M."/>
            <person name="Rijkers R."/>
            <person name="van Kessel M.A.H.J."/>
            <person name="Jetten M.S.M."/>
            <person name="Welte C.U."/>
        </authorList>
    </citation>
    <scope>NUCLEOTIDE SEQUENCE [LARGE SCALE GENOMIC DNA]</scope>
    <source>
        <strain evidence="2 3">DSM 17706</strain>
    </source>
</reference>
<proteinExistence type="predicted"/>
<accession>A0A2U1SMT6</accession>
<feature type="transmembrane region" description="Helical" evidence="1">
    <location>
        <begin position="12"/>
        <end position="34"/>
    </location>
</feature>
<evidence type="ECO:0000313" key="2">
    <source>
        <dbReference type="EMBL" id="PWB92906.1"/>
    </source>
</evidence>
<feature type="transmembrane region" description="Helical" evidence="1">
    <location>
        <begin position="46"/>
        <end position="65"/>
    </location>
</feature>
<protein>
    <submittedName>
        <fullName evidence="2">Uncharacterized protein</fullName>
    </submittedName>
</protein>
<dbReference type="Proteomes" id="UP000245137">
    <property type="component" value="Unassembled WGS sequence"/>
</dbReference>
<evidence type="ECO:0000256" key="1">
    <source>
        <dbReference type="SAM" id="Phobius"/>
    </source>
</evidence>
<keyword evidence="1" id="KW-0472">Membrane</keyword>
<dbReference type="OrthoDB" id="7509319at2"/>
<gene>
    <name evidence="2" type="ORF">C5689_15870</name>
</gene>
<evidence type="ECO:0000313" key="3">
    <source>
        <dbReference type="Proteomes" id="UP000245137"/>
    </source>
</evidence>
<keyword evidence="1" id="KW-1133">Transmembrane helix</keyword>
<keyword evidence="3" id="KW-1185">Reference proteome</keyword>